<organism evidence="2 3">
    <name type="scientific">Microcystis aeruginosa Ma_SC_T_19800800_S464</name>
    <dbReference type="NCBI Taxonomy" id="2486257"/>
    <lineage>
        <taxon>Bacteria</taxon>
        <taxon>Bacillati</taxon>
        <taxon>Cyanobacteriota</taxon>
        <taxon>Cyanophyceae</taxon>
        <taxon>Oscillatoriophycideae</taxon>
        <taxon>Chroococcales</taxon>
        <taxon>Microcystaceae</taxon>
        <taxon>Microcystis</taxon>
    </lineage>
</organism>
<keyword evidence="1" id="KW-0732">Signal</keyword>
<dbReference type="EMBL" id="SFBL01000106">
    <property type="protein sequence ID" value="TRU25261.1"/>
    <property type="molecule type" value="Genomic_DNA"/>
</dbReference>
<name>A0A552DSS8_MICAE</name>
<dbReference type="Proteomes" id="UP000319313">
    <property type="component" value="Unassembled WGS sequence"/>
</dbReference>
<evidence type="ECO:0000313" key="3">
    <source>
        <dbReference type="Proteomes" id="UP000319313"/>
    </source>
</evidence>
<evidence type="ECO:0000313" key="2">
    <source>
        <dbReference type="EMBL" id="TRU25261.1"/>
    </source>
</evidence>
<accession>A0A552DSS8</accession>
<reference evidence="2 3" key="1">
    <citation type="submission" date="2019-01" db="EMBL/GenBank/DDBJ databases">
        <title>Coherence of Microcystis species and biogeography revealed through population genomics.</title>
        <authorList>
            <person name="Perez-Carrascal O.M."/>
            <person name="Terrat Y."/>
            <person name="Giani A."/>
            <person name="Fortin N."/>
            <person name="Tromas N."/>
            <person name="Shapiro B.J."/>
        </authorList>
    </citation>
    <scope>NUCLEOTIDE SEQUENCE [LARGE SCALE GENOMIC DNA]</scope>
    <source>
        <strain evidence="2">Ma_SC_T_19800800_S464</strain>
    </source>
</reference>
<protein>
    <recommendedName>
        <fullName evidence="4">Lipocalin-like domain-containing protein</fullName>
    </recommendedName>
</protein>
<evidence type="ECO:0008006" key="4">
    <source>
        <dbReference type="Google" id="ProtNLM"/>
    </source>
</evidence>
<dbReference type="AlphaFoldDB" id="A0A552DSS8"/>
<gene>
    <name evidence="2" type="ORF">EWV81_12495</name>
</gene>
<comment type="caution">
    <text evidence="2">The sequence shown here is derived from an EMBL/GenBank/DDBJ whole genome shotgun (WGS) entry which is preliminary data.</text>
</comment>
<feature type="signal peptide" evidence="1">
    <location>
        <begin position="1"/>
        <end position="21"/>
    </location>
</feature>
<feature type="chain" id="PRO_5021886326" description="Lipocalin-like domain-containing protein" evidence="1">
    <location>
        <begin position="22"/>
        <end position="134"/>
    </location>
</feature>
<sequence>MSQLIAISLLCLVGCSGRASNNNEPAFPKKTSVTESELSGCWSQSLGVGGTLLKNTYTLESGGNYTRRSKYTVGPPEAVSLPEAVFFGKWIIDNEYVIIKESQDDAEKTITLKVISNHELKLLGSSSNALLLRC</sequence>
<evidence type="ECO:0000256" key="1">
    <source>
        <dbReference type="SAM" id="SignalP"/>
    </source>
</evidence>
<proteinExistence type="predicted"/>